<evidence type="ECO:0000313" key="2">
    <source>
        <dbReference type="Proteomes" id="UP000326582"/>
    </source>
</evidence>
<dbReference type="Proteomes" id="UP000326582">
    <property type="component" value="Chromosome 1"/>
</dbReference>
<gene>
    <name evidence="1" type="ORF">EJF14_10179</name>
</gene>
<name>A0ACD0WC95_CLALS</name>
<sequence length="701" mass="77051">MKITVLAFVVCCLAIEWPWEDGEDSSSVQSSVTTVQSGSVEFTKTIRTYAPTSTKCPSGSIVREASSLHSSEKDYMARRHEQTNENLAAFLSDRARLSNFDAQAFIEKTKNLHNITIGLAFSGGGYRAMFSGAGELLALDDRYEYSNKSGLGGLLQSSSYITGLSGGSWLVGTLVLNDWMTVEEAISPDSGIWELENSIFNPSGINVFSTLKYYQSLRTAVEGKANAGFETSITDVWGRALSYQFFNPDTTYNGGENITWTSIRALSHFKNQSMPFPIIVANGRSPGTLIVNENSTVFEFTPYELGSWDPSLNSFVDLNFLGTTLDNGRPKNNTCYTNFDNAGFVMGTSSSLFNQALLRVQSSSTLNWAVKKLLTLILSPFSENNVDIATYKPNPFFNGEFGASETIASDETLHLVDGGEDMQNVPLYPLIQKERKVDVIFAYDNSADVHNWPNGSSLVYTYERQFSPQGKGTPFPYVPSVEEFMTSDLFGKPVFFGCDASNLTDLVGYHESEGNSTDVPLVIYIPNSYHSFESNTSTYEMSYSPKEIHKFIENGFEVSSRGNYSQDRKWPTCVGCAIIRRQQERLGEEQSEECKDCFANYCWTGGLEDSPQRSIGPFKSADLTSASSAASKISSKSDSNFSSSSTDSTPDSSSGLSTSRTANTNSQSSDSRSSSSRINGSQGKRMGKYIYVLALFANMAM</sequence>
<dbReference type="EMBL" id="CP038484">
    <property type="protein sequence ID" value="QFZ25094.1"/>
    <property type="molecule type" value="Genomic_DNA"/>
</dbReference>
<accession>A0ACD0WC95</accession>
<evidence type="ECO:0000313" key="1">
    <source>
        <dbReference type="EMBL" id="QFZ25094.1"/>
    </source>
</evidence>
<keyword evidence="2" id="KW-1185">Reference proteome</keyword>
<organism evidence="1 2">
    <name type="scientific">Clavispora lusitaniae</name>
    <name type="common">Candida lusitaniae</name>
    <dbReference type="NCBI Taxonomy" id="36911"/>
    <lineage>
        <taxon>Eukaryota</taxon>
        <taxon>Fungi</taxon>
        <taxon>Dikarya</taxon>
        <taxon>Ascomycota</taxon>
        <taxon>Saccharomycotina</taxon>
        <taxon>Pichiomycetes</taxon>
        <taxon>Metschnikowiaceae</taxon>
        <taxon>Clavispora</taxon>
    </lineage>
</organism>
<protein>
    <submittedName>
        <fullName evidence="1">Lysophospholipase</fullName>
    </submittedName>
</protein>
<proteinExistence type="predicted"/>
<reference evidence="2" key="1">
    <citation type="journal article" date="2019" name="MBio">
        <title>Comparative genomics for the elucidation of multidrug resistance (MDR) in Candida lusitaniae.</title>
        <authorList>
            <person name="Kannan A."/>
            <person name="Asner S.A."/>
            <person name="Trachsel E."/>
            <person name="Kelly S."/>
            <person name="Parker J."/>
            <person name="Sanglard D."/>
        </authorList>
    </citation>
    <scope>NUCLEOTIDE SEQUENCE [LARGE SCALE GENOMIC DNA]</scope>
    <source>
        <strain evidence="2">P1</strain>
    </source>
</reference>